<feature type="compositionally biased region" description="Low complexity" evidence="1">
    <location>
        <begin position="128"/>
        <end position="137"/>
    </location>
</feature>
<feature type="compositionally biased region" description="Pro residues" evidence="1">
    <location>
        <begin position="115"/>
        <end position="127"/>
    </location>
</feature>
<feature type="compositionally biased region" description="Basic and acidic residues" evidence="1">
    <location>
        <begin position="1"/>
        <end position="10"/>
    </location>
</feature>
<evidence type="ECO:0000313" key="3">
    <source>
        <dbReference type="Proteomes" id="UP001151532"/>
    </source>
</evidence>
<accession>A0A9Q0T9Z6</accession>
<name>A0A9Q0T9Z6_SALPP</name>
<evidence type="ECO:0000256" key="1">
    <source>
        <dbReference type="SAM" id="MobiDB-lite"/>
    </source>
</evidence>
<feature type="compositionally biased region" description="Polar residues" evidence="1">
    <location>
        <begin position="88"/>
        <end position="102"/>
    </location>
</feature>
<dbReference type="EMBL" id="JAPFFK010000016">
    <property type="protein sequence ID" value="KAJ6706457.1"/>
    <property type="molecule type" value="Genomic_DNA"/>
</dbReference>
<sequence length="284" mass="31756">MADDGEKREIVVGLPNNHDKLFKIRKPPKPKPKAAEGEEMNVKKRKAAEGEEMNVKKKRRRRRILKEKVDEGEKGNDDLPEEGEQLSRPWSNSHCFVSQSGAQMAAPKPTKTHPPKQPQNSPPPKQPQTPSSETTTKAISWADRVKVTDSTTRYTLDHIPQRDRDCQLEITDDMLTEHAEQWSRCMVGFFPGYRMNYHAVNKIASRVWRSHGLEDDPLNIEVEFEWKPTRCAKCCLFGHSCSRGGDGKAIDEVPSGGVVQVTAAELGTLDGKPSHVKVQGGAAT</sequence>
<organism evidence="2 3">
    <name type="scientific">Salix purpurea</name>
    <name type="common">Purple osier willow</name>
    <dbReference type="NCBI Taxonomy" id="77065"/>
    <lineage>
        <taxon>Eukaryota</taxon>
        <taxon>Viridiplantae</taxon>
        <taxon>Streptophyta</taxon>
        <taxon>Embryophyta</taxon>
        <taxon>Tracheophyta</taxon>
        <taxon>Spermatophyta</taxon>
        <taxon>Magnoliopsida</taxon>
        <taxon>eudicotyledons</taxon>
        <taxon>Gunneridae</taxon>
        <taxon>Pentapetalae</taxon>
        <taxon>rosids</taxon>
        <taxon>fabids</taxon>
        <taxon>Malpighiales</taxon>
        <taxon>Salicaceae</taxon>
        <taxon>Saliceae</taxon>
        <taxon>Salix</taxon>
    </lineage>
</organism>
<evidence type="ECO:0000313" key="2">
    <source>
        <dbReference type="EMBL" id="KAJ6706457.1"/>
    </source>
</evidence>
<dbReference type="OrthoDB" id="1110037at2759"/>
<feature type="region of interest" description="Disordered" evidence="1">
    <location>
        <begin position="1"/>
        <end position="142"/>
    </location>
</feature>
<dbReference type="Proteomes" id="UP001151532">
    <property type="component" value="Chromosome 3"/>
</dbReference>
<protein>
    <submittedName>
        <fullName evidence="2">Uncharacterized protein</fullName>
    </submittedName>
</protein>
<reference evidence="2" key="1">
    <citation type="submission" date="2022-11" db="EMBL/GenBank/DDBJ databases">
        <authorList>
            <person name="Hyden B.L."/>
            <person name="Feng K."/>
            <person name="Yates T."/>
            <person name="Jawdy S."/>
            <person name="Smart L.B."/>
            <person name="Muchero W."/>
        </authorList>
    </citation>
    <scope>NUCLEOTIDE SEQUENCE</scope>
    <source>
        <tissue evidence="2">Shoot tip</tissue>
    </source>
</reference>
<feature type="compositionally biased region" description="Basic residues" evidence="1">
    <location>
        <begin position="56"/>
        <end position="65"/>
    </location>
</feature>
<feature type="compositionally biased region" description="Basic and acidic residues" evidence="1">
    <location>
        <begin position="66"/>
        <end position="77"/>
    </location>
</feature>
<gene>
    <name evidence="2" type="ORF">OIU79_010994</name>
</gene>
<dbReference type="AlphaFoldDB" id="A0A9Q0T9Z6"/>
<proteinExistence type="predicted"/>
<feature type="compositionally biased region" description="Basic and acidic residues" evidence="1">
    <location>
        <begin position="33"/>
        <end position="55"/>
    </location>
</feature>
<reference evidence="2" key="2">
    <citation type="journal article" date="2023" name="Int. J. Mol. Sci.">
        <title>De Novo Assembly and Annotation of 11 Diverse Shrub Willow (Salix) Genomes Reveals Novel Gene Organization in Sex-Linked Regions.</title>
        <authorList>
            <person name="Hyden B."/>
            <person name="Feng K."/>
            <person name="Yates T.B."/>
            <person name="Jawdy S."/>
            <person name="Cereghino C."/>
            <person name="Smart L.B."/>
            <person name="Muchero W."/>
        </authorList>
    </citation>
    <scope>NUCLEOTIDE SEQUENCE</scope>
    <source>
        <tissue evidence="2">Shoot tip</tissue>
    </source>
</reference>
<comment type="caution">
    <text evidence="2">The sequence shown here is derived from an EMBL/GenBank/DDBJ whole genome shotgun (WGS) entry which is preliminary data.</text>
</comment>
<keyword evidence="3" id="KW-1185">Reference proteome</keyword>
<feature type="compositionally biased region" description="Basic residues" evidence="1">
    <location>
        <begin position="23"/>
        <end position="32"/>
    </location>
</feature>